<keyword evidence="2" id="KW-1185">Reference proteome</keyword>
<reference evidence="1" key="1">
    <citation type="submission" date="2023-03" db="EMBL/GenBank/DDBJ databases">
        <title>Massive genome expansion in bonnet fungi (Mycena s.s.) driven by repeated elements and novel gene families across ecological guilds.</title>
        <authorList>
            <consortium name="Lawrence Berkeley National Laboratory"/>
            <person name="Harder C.B."/>
            <person name="Miyauchi S."/>
            <person name="Viragh M."/>
            <person name="Kuo A."/>
            <person name="Thoen E."/>
            <person name="Andreopoulos B."/>
            <person name="Lu D."/>
            <person name="Skrede I."/>
            <person name="Drula E."/>
            <person name="Henrissat B."/>
            <person name="Morin E."/>
            <person name="Kohler A."/>
            <person name="Barry K."/>
            <person name="LaButti K."/>
            <person name="Morin E."/>
            <person name="Salamov A."/>
            <person name="Lipzen A."/>
            <person name="Mereny Z."/>
            <person name="Hegedus B."/>
            <person name="Baldrian P."/>
            <person name="Stursova M."/>
            <person name="Weitz H."/>
            <person name="Taylor A."/>
            <person name="Grigoriev I.V."/>
            <person name="Nagy L.G."/>
            <person name="Martin F."/>
            <person name="Kauserud H."/>
        </authorList>
    </citation>
    <scope>NUCLEOTIDE SEQUENCE</scope>
    <source>
        <strain evidence="1">9144</strain>
    </source>
</reference>
<proteinExistence type="predicted"/>
<organism evidence="1 2">
    <name type="scientific">Mycena pura</name>
    <dbReference type="NCBI Taxonomy" id="153505"/>
    <lineage>
        <taxon>Eukaryota</taxon>
        <taxon>Fungi</taxon>
        <taxon>Dikarya</taxon>
        <taxon>Basidiomycota</taxon>
        <taxon>Agaricomycotina</taxon>
        <taxon>Agaricomycetes</taxon>
        <taxon>Agaricomycetidae</taxon>
        <taxon>Agaricales</taxon>
        <taxon>Marasmiineae</taxon>
        <taxon>Mycenaceae</taxon>
        <taxon>Mycena</taxon>
    </lineage>
</organism>
<evidence type="ECO:0000313" key="2">
    <source>
        <dbReference type="Proteomes" id="UP001219525"/>
    </source>
</evidence>
<dbReference type="Proteomes" id="UP001219525">
    <property type="component" value="Unassembled WGS sequence"/>
</dbReference>
<dbReference type="EMBL" id="JARJCW010000005">
    <property type="protein sequence ID" value="KAJ7224541.1"/>
    <property type="molecule type" value="Genomic_DNA"/>
</dbReference>
<gene>
    <name evidence="1" type="ORF">GGX14DRAFT_387217</name>
</gene>
<protein>
    <recommendedName>
        <fullName evidence="3">F-box domain-containing protein</fullName>
    </recommendedName>
</protein>
<comment type="caution">
    <text evidence="1">The sequence shown here is derived from an EMBL/GenBank/DDBJ whole genome shotgun (WGS) entry which is preliminary data.</text>
</comment>
<sequence length="478" mass="54489">MCLQHSDGPAPSPSAPIRRLATEILIEVFSHYSEASPVDSVRHVFQTELKRLANAPLLTLSQVHLFPDRAAFINVITVPLWNEGGIWLSPWWFHMNHDWPLPRRIFHLLAQHSHRWHTAAFTCPLDGINLAVLKGRLPLLKKLEINIPKSLSFHTRDFLDGTPLLDTLVVSSPFLDNVDSIIFNQILEFGCVVAQLRHIARVVSVLSKLKTGASHFNLSFHSDAEYNQQIALGIAPTVSNIIHFFCKMTGTFHLHHSHQVLGDIFASLTLPKLQSLYLKASQFPWDVLGWPQALFLSLSERSGFHRSLKALKIPHVRITDDELICVLSSLAMLEHLEIADKARVYDEGVDLLLITDRLLRSLTRTRTTACIGLVPRLRRLTCASRLKFTHSIFLDFVISRVEPFAAVPMRVEIRPLSEEDGSLDPAVHAHLRELASRDRQLVYTFGGVQYCHIGTCRLQRCRFQYCRYQNREVNRRWG</sequence>
<dbReference type="AlphaFoldDB" id="A0AAD7E2C6"/>
<name>A0AAD7E2C6_9AGAR</name>
<accession>A0AAD7E2C6</accession>
<evidence type="ECO:0008006" key="3">
    <source>
        <dbReference type="Google" id="ProtNLM"/>
    </source>
</evidence>
<evidence type="ECO:0000313" key="1">
    <source>
        <dbReference type="EMBL" id="KAJ7224541.1"/>
    </source>
</evidence>